<keyword evidence="4" id="KW-1185">Reference proteome</keyword>
<dbReference type="PANTHER" id="PTHR44360">
    <property type="entry name" value="DNAJ HOMOLOG SUBFAMILY B MEMBER 9"/>
    <property type="match status" value="1"/>
</dbReference>
<gene>
    <name evidence="3" type="ORF">H3143_03450</name>
</gene>
<accession>A0A7D7UAE1</accession>
<dbReference type="InterPro" id="IPR018253">
    <property type="entry name" value="DnaJ_domain_CS"/>
</dbReference>
<dbReference type="Proteomes" id="UP000514704">
    <property type="component" value="Chromosome"/>
</dbReference>
<name>A0A7D7UAE1_9MOLU</name>
<feature type="domain" description="J" evidence="2">
    <location>
        <begin position="2"/>
        <end position="64"/>
    </location>
</feature>
<dbReference type="CDD" id="cd06257">
    <property type="entry name" value="DnaJ"/>
    <property type="match status" value="1"/>
</dbReference>
<dbReference type="Gene3D" id="1.10.287.110">
    <property type="entry name" value="DnaJ domain"/>
    <property type="match status" value="1"/>
</dbReference>
<dbReference type="RefSeq" id="WP_182078807.1">
    <property type="nucleotide sequence ID" value="NZ_CP059674.1"/>
</dbReference>
<dbReference type="Pfam" id="PF00226">
    <property type="entry name" value="DnaJ"/>
    <property type="match status" value="1"/>
</dbReference>
<dbReference type="AlphaFoldDB" id="A0A7D7UAE1"/>
<sequence>MTLYELLEVDQDATLSEIKSAYKRLAKIYHPDVNKDGHDKFVQINNAYSILSDEVQREKYDFMLDHENSKTFEFSADGLTYEYSGVEVWHENFTKNVSLTQQWDFNPSNYYYEEYNLYHKFDKISIDGLGAFLDFDISCAFYELDTSFSLPNNLVKRLINRSDVIRYDISENELIEYLKHRYDFSSWLLLKKYFNIEAIVEVTQDEIDSQKIINIPIKIKVINLNRSFEIWHEELRNYAFIVPENTKTGDISEFFGKGNVALGWQGDLIVRFKVVSKVEKRLKIFSSMLNNEKSSLWFLVPSENNKNPNTKIFNYKTYQFNN</sequence>
<keyword evidence="1" id="KW-0143">Chaperone</keyword>
<dbReference type="InterPro" id="IPR001623">
    <property type="entry name" value="DnaJ_domain"/>
</dbReference>
<evidence type="ECO:0000259" key="2">
    <source>
        <dbReference type="PROSITE" id="PS50076"/>
    </source>
</evidence>
<dbReference type="PROSITE" id="PS00636">
    <property type="entry name" value="DNAJ_1"/>
    <property type="match status" value="1"/>
</dbReference>
<reference evidence="3 4" key="1">
    <citation type="journal article" date="2017" name="Int. J. Syst. Evol. Microbiol.">
        <title>Mycoplasma tullyi sp. nov., isolated from penguins of the genus Spheniscus.</title>
        <authorList>
            <person name="Yavari C.A."/>
            <person name="Ramirez A.S."/>
            <person name="Nicholas R.A.J."/>
            <person name="Radford A.D."/>
            <person name="Darby A.C."/>
            <person name="Bradbury J.M."/>
        </authorList>
    </citation>
    <scope>NUCLEOTIDE SEQUENCE [LARGE SCALE GENOMIC DNA]</scope>
    <source>
        <strain evidence="3 4">56A97T</strain>
    </source>
</reference>
<organism evidence="3 4">
    <name type="scientific">Mycoplasma tullyi</name>
    <dbReference type="NCBI Taxonomy" id="1612150"/>
    <lineage>
        <taxon>Bacteria</taxon>
        <taxon>Bacillati</taxon>
        <taxon>Mycoplasmatota</taxon>
        <taxon>Mollicutes</taxon>
        <taxon>Mycoplasmataceae</taxon>
        <taxon>Mycoplasma</taxon>
    </lineage>
</organism>
<evidence type="ECO:0000313" key="4">
    <source>
        <dbReference type="Proteomes" id="UP000514704"/>
    </source>
</evidence>
<dbReference type="SMART" id="SM00271">
    <property type="entry name" value="DnaJ"/>
    <property type="match status" value="1"/>
</dbReference>
<protein>
    <submittedName>
        <fullName evidence="3">J domain-containing protein</fullName>
    </submittedName>
</protein>
<dbReference type="InterPro" id="IPR051948">
    <property type="entry name" value="Hsp70_co-chaperone_J-domain"/>
</dbReference>
<dbReference type="GO" id="GO:0051787">
    <property type="term" value="F:misfolded protein binding"/>
    <property type="evidence" value="ECO:0007669"/>
    <property type="project" value="TreeGrafter"/>
</dbReference>
<dbReference type="PRINTS" id="PR00625">
    <property type="entry name" value="JDOMAIN"/>
</dbReference>
<dbReference type="InterPro" id="IPR036869">
    <property type="entry name" value="J_dom_sf"/>
</dbReference>
<dbReference type="PROSITE" id="PS50076">
    <property type="entry name" value="DNAJ_2"/>
    <property type="match status" value="1"/>
</dbReference>
<dbReference type="KEGG" id="mtuy:H3143_03450"/>
<proteinExistence type="predicted"/>
<dbReference type="EMBL" id="CP059674">
    <property type="protein sequence ID" value="QMT98527.1"/>
    <property type="molecule type" value="Genomic_DNA"/>
</dbReference>
<dbReference type="SUPFAM" id="SSF46565">
    <property type="entry name" value="Chaperone J-domain"/>
    <property type="match status" value="1"/>
</dbReference>
<dbReference type="PANTHER" id="PTHR44360:SF1">
    <property type="entry name" value="DNAJ HOMOLOG SUBFAMILY B MEMBER 9"/>
    <property type="match status" value="1"/>
</dbReference>
<evidence type="ECO:0000313" key="3">
    <source>
        <dbReference type="EMBL" id="QMT98527.1"/>
    </source>
</evidence>
<dbReference type="GO" id="GO:0051087">
    <property type="term" value="F:protein-folding chaperone binding"/>
    <property type="evidence" value="ECO:0007669"/>
    <property type="project" value="TreeGrafter"/>
</dbReference>
<evidence type="ECO:0000256" key="1">
    <source>
        <dbReference type="ARBA" id="ARBA00023186"/>
    </source>
</evidence>